<dbReference type="Proteomes" id="UP000731465">
    <property type="component" value="Unassembled WGS sequence"/>
</dbReference>
<name>A0ABS7DHU2_9GAMM</name>
<evidence type="ECO:0000313" key="1">
    <source>
        <dbReference type="EMBL" id="MBW7570862.1"/>
    </source>
</evidence>
<reference evidence="1 2" key="1">
    <citation type="submission" date="2021-03" db="EMBL/GenBank/DDBJ databases">
        <title>Succinivibrio sp. nov. isolated from feces of cow.</title>
        <authorList>
            <person name="Choi J.-Y."/>
        </authorList>
    </citation>
    <scope>NUCLEOTIDE SEQUENCE [LARGE SCALE GENOMIC DNA]</scope>
    <source>
        <strain evidence="1 2">AGMB01872</strain>
    </source>
</reference>
<sequence length="155" mass="17101">MKMKTATLDCLKKTALIFSIILSTPLICSCYSQEQIDGANNVITALATEIDGCTFIKDIDSNAAARIESARFELKMKAASLQGTHIVETHAFPTRLIGRTVGVVLSARVYRCPLGKGPVLAAPESLTKTPDINIDYMLDDDDIDLFYLTRDRRCR</sequence>
<gene>
    <name evidence="1" type="ORF">J5V48_08145</name>
</gene>
<dbReference type="EMBL" id="JAGFNY010000033">
    <property type="protein sequence ID" value="MBW7570862.1"/>
    <property type="molecule type" value="Genomic_DNA"/>
</dbReference>
<dbReference type="PROSITE" id="PS51257">
    <property type="entry name" value="PROKAR_LIPOPROTEIN"/>
    <property type="match status" value="1"/>
</dbReference>
<evidence type="ECO:0000313" key="2">
    <source>
        <dbReference type="Proteomes" id="UP000731465"/>
    </source>
</evidence>
<accession>A0ABS7DHU2</accession>
<evidence type="ECO:0008006" key="3">
    <source>
        <dbReference type="Google" id="ProtNLM"/>
    </source>
</evidence>
<organism evidence="1 2">
    <name type="scientific">Succinivibrio faecicola</name>
    <dbReference type="NCBI Taxonomy" id="2820300"/>
    <lineage>
        <taxon>Bacteria</taxon>
        <taxon>Pseudomonadati</taxon>
        <taxon>Pseudomonadota</taxon>
        <taxon>Gammaproteobacteria</taxon>
        <taxon>Aeromonadales</taxon>
        <taxon>Succinivibrionaceae</taxon>
        <taxon>Succinivibrio</taxon>
    </lineage>
</organism>
<proteinExistence type="predicted"/>
<comment type="caution">
    <text evidence="1">The sequence shown here is derived from an EMBL/GenBank/DDBJ whole genome shotgun (WGS) entry which is preliminary data.</text>
</comment>
<protein>
    <recommendedName>
        <fullName evidence="3">DUF4156 domain-containing protein</fullName>
    </recommendedName>
</protein>
<dbReference type="RefSeq" id="WP_219938087.1">
    <property type="nucleotide sequence ID" value="NZ_JAGFNY010000033.1"/>
</dbReference>
<keyword evidence="2" id="KW-1185">Reference proteome</keyword>